<dbReference type="AlphaFoldDB" id="A0A1D2QPM8"/>
<organism evidence="2 3">
    <name type="scientific">Candidatus Endobugula sertula</name>
    <name type="common">Bugula neritina bacterial symbiont</name>
    <dbReference type="NCBI Taxonomy" id="62101"/>
    <lineage>
        <taxon>Bacteria</taxon>
        <taxon>Pseudomonadati</taxon>
        <taxon>Pseudomonadota</taxon>
        <taxon>Gammaproteobacteria</taxon>
        <taxon>Cellvibrionales</taxon>
        <taxon>Cellvibrionaceae</taxon>
        <taxon>Candidatus Endobugula</taxon>
    </lineage>
</organism>
<dbReference type="InterPro" id="IPR050789">
    <property type="entry name" value="Diverse_Enzym_Activities"/>
</dbReference>
<dbReference type="EMBL" id="MDLC01000026">
    <property type="protein sequence ID" value="ODS23531.1"/>
    <property type="molecule type" value="Genomic_DNA"/>
</dbReference>
<dbReference type="PANTHER" id="PTHR43283">
    <property type="entry name" value="BETA-LACTAMASE-RELATED"/>
    <property type="match status" value="1"/>
</dbReference>
<proteinExistence type="predicted"/>
<name>A0A1D2QPM8_9GAMM</name>
<dbReference type="Proteomes" id="UP000242502">
    <property type="component" value="Unassembled WGS sequence"/>
</dbReference>
<accession>A0A1D2QPM8</accession>
<dbReference type="SUPFAM" id="SSF56601">
    <property type="entry name" value="beta-lactamase/transpeptidase-like"/>
    <property type="match status" value="1"/>
</dbReference>
<sequence length="444" mass="50235">MKRKQLIVVSFIGVLLFIFIAWKGSYIVNMPNLLVGFSAKVGCSLKYVTKLSNTQVREDLSVYSKWFNLVDMVFDENVQSVHSSLLWKKQSATYRTGLGCTLENSDGINLNKLSIDSNLDEKKSNLSVQLDNNIMQQLEEIVHNDKLNGYDTRALLVLKNGNIVGEKYTNNFTKDTLFMGWSMSKTLTGIIIGNMIKNNLLDIDATPLFSEWRNTDKSKITIKDLLTMTSGLSFSEKYEPGTDATRMLFNDVSSWKRAANSKKKYNVGEYWSYSSGSTNILSYLVYEKFSHNPEYLLAYIKKNILSPIGMNNTIVELDPSGSFVGSSFVLGSARDWAILGQFFLNSSSFNSGAIVEDDWIQQSTVPNTSQNDDRFGYHIWLNTGKEREPRWSHLPDNTYAARGSRGQVVLIIPELNTVIVRLGWSKKKYPINAFSHKVIKVIKS</sequence>
<dbReference type="InterPro" id="IPR012338">
    <property type="entry name" value="Beta-lactam/transpept-like"/>
</dbReference>
<dbReference type="Pfam" id="PF00144">
    <property type="entry name" value="Beta-lactamase"/>
    <property type="match status" value="1"/>
</dbReference>
<evidence type="ECO:0000313" key="3">
    <source>
        <dbReference type="Proteomes" id="UP000242502"/>
    </source>
</evidence>
<evidence type="ECO:0000259" key="1">
    <source>
        <dbReference type="Pfam" id="PF00144"/>
    </source>
</evidence>
<feature type="domain" description="Beta-lactamase-related" evidence="1">
    <location>
        <begin position="154"/>
        <end position="422"/>
    </location>
</feature>
<protein>
    <recommendedName>
        <fullName evidence="1">Beta-lactamase-related domain-containing protein</fullName>
    </recommendedName>
</protein>
<evidence type="ECO:0000313" key="2">
    <source>
        <dbReference type="EMBL" id="ODS23531.1"/>
    </source>
</evidence>
<reference evidence="2 3" key="1">
    <citation type="journal article" date="2016" name="Appl. Environ. Microbiol.">
        <title>Lack of Overt Genome Reduction in the Bryostatin-Producing Bryozoan Symbiont "Candidatus Endobugula sertula".</title>
        <authorList>
            <person name="Miller I.J."/>
            <person name="Vanee N."/>
            <person name="Fong S.S."/>
            <person name="Lim-Fong G.E."/>
            <person name="Kwan J.C."/>
        </authorList>
    </citation>
    <scope>NUCLEOTIDE SEQUENCE [LARGE SCALE GENOMIC DNA]</scope>
    <source>
        <strain evidence="2">AB1-4</strain>
    </source>
</reference>
<dbReference type="Gene3D" id="3.40.710.10">
    <property type="entry name" value="DD-peptidase/beta-lactamase superfamily"/>
    <property type="match status" value="1"/>
</dbReference>
<gene>
    <name evidence="2" type="ORF">AB835_08485</name>
</gene>
<dbReference type="PANTHER" id="PTHR43283:SF7">
    <property type="entry name" value="BETA-LACTAMASE-RELATED DOMAIN-CONTAINING PROTEIN"/>
    <property type="match status" value="1"/>
</dbReference>
<dbReference type="InterPro" id="IPR001466">
    <property type="entry name" value="Beta-lactam-related"/>
</dbReference>
<comment type="caution">
    <text evidence="2">The sequence shown here is derived from an EMBL/GenBank/DDBJ whole genome shotgun (WGS) entry which is preliminary data.</text>
</comment>
<dbReference type="STRING" id="62101.AB835_08485"/>